<dbReference type="SUPFAM" id="SSF48371">
    <property type="entry name" value="ARM repeat"/>
    <property type="match status" value="1"/>
</dbReference>
<dbReference type="InterPro" id="IPR018849">
    <property type="entry name" value="Urb2/Npa2_C"/>
</dbReference>
<dbReference type="PANTHER" id="PTHR15682">
    <property type="entry name" value="UNHEALTHY RIBOSOME BIOGENESIS PROTEIN 2 HOMOLOG"/>
    <property type="match status" value="1"/>
</dbReference>
<keyword evidence="3" id="KW-1185">Reference proteome</keyword>
<dbReference type="KEGG" id="pco:PHACADRAFT_133752"/>
<dbReference type="GeneID" id="18908280"/>
<dbReference type="Proteomes" id="UP000008370">
    <property type="component" value="Unassembled WGS sequence"/>
</dbReference>
<organism evidence="2 3">
    <name type="scientific">Phanerochaete carnosa (strain HHB-10118-sp)</name>
    <name type="common">White-rot fungus</name>
    <name type="synonym">Peniophora carnosa</name>
    <dbReference type="NCBI Taxonomy" id="650164"/>
    <lineage>
        <taxon>Eukaryota</taxon>
        <taxon>Fungi</taxon>
        <taxon>Dikarya</taxon>
        <taxon>Basidiomycota</taxon>
        <taxon>Agaricomycotina</taxon>
        <taxon>Agaricomycetes</taxon>
        <taxon>Polyporales</taxon>
        <taxon>Phanerochaetaceae</taxon>
        <taxon>Phanerochaete</taxon>
    </lineage>
</organism>
<dbReference type="GO" id="GO:0005730">
    <property type="term" value="C:nucleolus"/>
    <property type="evidence" value="ECO:0007669"/>
    <property type="project" value="TreeGrafter"/>
</dbReference>
<dbReference type="PANTHER" id="PTHR15682:SF2">
    <property type="entry name" value="UNHEALTHY RIBOSOME BIOGENESIS PROTEIN 2 HOMOLOG"/>
    <property type="match status" value="1"/>
</dbReference>
<dbReference type="STRING" id="650164.K5WAD2"/>
<evidence type="ECO:0000313" key="3">
    <source>
        <dbReference type="Proteomes" id="UP000008370"/>
    </source>
</evidence>
<evidence type="ECO:0000313" key="2">
    <source>
        <dbReference type="EMBL" id="EKM60878.1"/>
    </source>
</evidence>
<evidence type="ECO:0000259" key="1">
    <source>
        <dbReference type="Pfam" id="PF10441"/>
    </source>
</evidence>
<dbReference type="EMBL" id="JH930468">
    <property type="protein sequence ID" value="EKM60878.1"/>
    <property type="molecule type" value="Genomic_DNA"/>
</dbReference>
<reference evidence="2 3" key="1">
    <citation type="journal article" date="2012" name="BMC Genomics">
        <title>Comparative genomics of the white-rot fungi, Phanerochaete carnosa and P. chrysosporium, to elucidate the genetic basis of the distinct wood types they colonize.</title>
        <authorList>
            <person name="Suzuki H."/>
            <person name="MacDonald J."/>
            <person name="Syed K."/>
            <person name="Salamov A."/>
            <person name="Hori C."/>
            <person name="Aerts A."/>
            <person name="Henrissat B."/>
            <person name="Wiebenga A."/>
            <person name="vanKuyk P.A."/>
            <person name="Barry K."/>
            <person name="Lindquist E."/>
            <person name="LaButti K."/>
            <person name="Lapidus A."/>
            <person name="Lucas S."/>
            <person name="Coutinho P."/>
            <person name="Gong Y."/>
            <person name="Samejima M."/>
            <person name="Mahadevan R."/>
            <person name="Abou-Zaid M."/>
            <person name="de Vries R.P."/>
            <person name="Igarashi K."/>
            <person name="Yadav J.S."/>
            <person name="Grigoriev I.V."/>
            <person name="Master E.R."/>
        </authorList>
    </citation>
    <scope>NUCLEOTIDE SEQUENCE [LARGE SCALE GENOMIC DNA]</scope>
    <source>
        <strain evidence="2 3">HHB-10118-sp</strain>
    </source>
</reference>
<protein>
    <recommendedName>
        <fullName evidence="1">Nucleolar 27S pre-rRNA processing Urb2/Npa2 C-terminal domain-containing protein</fullName>
    </recommendedName>
</protein>
<dbReference type="Pfam" id="PF10441">
    <property type="entry name" value="Urb2"/>
    <property type="match status" value="1"/>
</dbReference>
<dbReference type="GO" id="GO:0042254">
    <property type="term" value="P:ribosome biogenesis"/>
    <property type="evidence" value="ECO:0007669"/>
    <property type="project" value="TreeGrafter"/>
</dbReference>
<gene>
    <name evidence="2" type="ORF">PHACADRAFT_133752</name>
</gene>
<dbReference type="OrthoDB" id="160374at2759"/>
<dbReference type="HOGENOM" id="CLU_002353_0_0_1"/>
<dbReference type="RefSeq" id="XP_007390321.1">
    <property type="nucleotide sequence ID" value="XM_007390259.1"/>
</dbReference>
<sequence>MSVSPQDFIRALRAPADPPHPGGPEKVQIACDVWNSPALYVPNKGEAIAEFLLSRLLKDKDKLPGTNPLFDARYWSLLRDILVGSDVAKSRSAKAWLVPILQRTPLVPIANTVLTSWMYHTAAVLAQVLPAAECLSILWPLAVPKFSPEALLECFGTVIRLLDDYSSFFQALDPSARTRAEHVLTQIVDSYRYSATNASNKKKNGLPPAFLCSDVYEAGVETMFNVDVLRQAQDRDDYPYVEFLSSAITASPVAACHGLPRLFKAFIQVTRRHKAAIFGQSSHQAPGASADQARQASLKFFAMCDSLLSPVNEDEIRWETKTKLLRIMNSEGLYGANNESIDKVLSRIGEETIAGLANFILVDGFTLGLRRRLTAVRRGCTVLLVCRLIQWGAYRLLLYIPAEYLSRGIRSDLLRRALAADVLSDHGDAQTALFVREFLRRLFMFMGSAEHSLVGPYLTFLLRRGLQDTSSQAFIATSELVRMHLVVCIKSSLKGEHSLPNDAMGHFETFVSGQPSFVYQELAWNGVLHFVDTIVTEGKQEEYGSSVLSRLRPLHQSMSSLLLPLVKQASLKGLQVTAIAEQTLLLNLWHRSLVLQRWVSPGSTLPAFGKALTTKLLFQLQTADAPWSRLYLATLSIVAEECRSAPQQTEYLEVVMASYLAFYKECNEQVRHDLDELLSKFFKSLSSASFSAALDLVYDGLSQPGLKPEDVANLVHVLALLLQNAPEGSSKIMQASLTRCLQLFAAKQEFVQNGVVHTEALRFIARQFNDRPALVRQLDLSSVWSILGQSLEGSVEHGRSTNKPVFHEVISIVSALIRLRRDLVISTLPHLAFVLRRLHMSLRHVRPQLGAKQSKMVTDTLPRWVNTHDPLSSEEARALARLLTTMTTKTVVRGQQHTADGAKAESLARPFAKHAAYVLQAHIEALNDPLCVVPGDVRRELEPGLFALCDMMGEYSRDALMVSALDAGGKAVLKNIWREYEKQKYVGKG</sequence>
<dbReference type="InterPro" id="IPR011989">
    <property type="entry name" value="ARM-like"/>
</dbReference>
<accession>K5WAD2</accession>
<dbReference type="AlphaFoldDB" id="K5WAD2"/>
<dbReference type="Gene3D" id="1.25.10.10">
    <property type="entry name" value="Leucine-rich Repeat Variant"/>
    <property type="match status" value="1"/>
</dbReference>
<name>K5WAD2_PHACS</name>
<dbReference type="InterPro" id="IPR016024">
    <property type="entry name" value="ARM-type_fold"/>
</dbReference>
<proteinExistence type="predicted"/>
<feature type="domain" description="Nucleolar 27S pre-rRNA processing Urb2/Npa2 C-terminal" evidence="1">
    <location>
        <begin position="759"/>
        <end position="988"/>
    </location>
</feature>
<dbReference type="InterPro" id="IPR052609">
    <property type="entry name" value="Ribosome_Biogenesis_Reg"/>
</dbReference>
<dbReference type="InParanoid" id="K5WAD2"/>